<reference evidence="1 2" key="1">
    <citation type="submission" date="2015-01" db="EMBL/GenBank/DDBJ databases">
        <title>Evolution of Trichinella species and genotypes.</title>
        <authorList>
            <person name="Korhonen P.K."/>
            <person name="Edoardo P."/>
            <person name="Giuseppe L.R."/>
            <person name="Gasser R.B."/>
        </authorList>
    </citation>
    <scope>NUCLEOTIDE SEQUENCE [LARGE SCALE GENOMIC DNA]</scope>
    <source>
        <strain evidence="1">ISS470</strain>
    </source>
</reference>
<protein>
    <submittedName>
        <fullName evidence="1">Uncharacterized protein</fullName>
    </submittedName>
</protein>
<proteinExistence type="predicted"/>
<sequence length="96" mass="11354">MAYRAITSITYRLQKGIRLIRVNNINSLLIKIQWNSVITMGFGDRDFYRYNRVCILILIYFYRNSRDIVITQPTSFDLFADVDFLPLSALVSDLYF</sequence>
<keyword evidence="2" id="KW-1185">Reference proteome</keyword>
<dbReference type="Proteomes" id="UP000054995">
    <property type="component" value="Unassembled WGS sequence"/>
</dbReference>
<gene>
    <name evidence="1" type="ORF">T4D_7469</name>
</gene>
<name>A0A0V1FFX7_TRIPS</name>
<dbReference type="EMBL" id="JYDT01000102">
    <property type="protein sequence ID" value="KRY84938.1"/>
    <property type="molecule type" value="Genomic_DNA"/>
</dbReference>
<organism evidence="1 2">
    <name type="scientific">Trichinella pseudospiralis</name>
    <name type="common">Parasitic roundworm</name>
    <dbReference type="NCBI Taxonomy" id="6337"/>
    <lineage>
        <taxon>Eukaryota</taxon>
        <taxon>Metazoa</taxon>
        <taxon>Ecdysozoa</taxon>
        <taxon>Nematoda</taxon>
        <taxon>Enoplea</taxon>
        <taxon>Dorylaimia</taxon>
        <taxon>Trichinellida</taxon>
        <taxon>Trichinellidae</taxon>
        <taxon>Trichinella</taxon>
    </lineage>
</organism>
<comment type="caution">
    <text evidence="1">The sequence shown here is derived from an EMBL/GenBank/DDBJ whole genome shotgun (WGS) entry which is preliminary data.</text>
</comment>
<dbReference type="AlphaFoldDB" id="A0A0V1FFX7"/>
<evidence type="ECO:0000313" key="2">
    <source>
        <dbReference type="Proteomes" id="UP000054995"/>
    </source>
</evidence>
<evidence type="ECO:0000313" key="1">
    <source>
        <dbReference type="EMBL" id="KRY84938.1"/>
    </source>
</evidence>
<accession>A0A0V1FFX7</accession>